<evidence type="ECO:0000313" key="7">
    <source>
        <dbReference type="Proteomes" id="UP000241447"/>
    </source>
</evidence>
<comment type="caution">
    <text evidence="3">Lacks conserved residue(s) required for the propagation of feature annotation.</text>
</comment>
<dbReference type="GO" id="GO:0000160">
    <property type="term" value="P:phosphorelay signal transduction system"/>
    <property type="evidence" value="ECO:0007669"/>
    <property type="project" value="InterPro"/>
</dbReference>
<evidence type="ECO:0000256" key="2">
    <source>
        <dbReference type="ARBA" id="ARBA00034247"/>
    </source>
</evidence>
<gene>
    <name evidence="6" type="ORF">DA792_04460</name>
</gene>
<dbReference type="InterPro" id="IPR029787">
    <property type="entry name" value="Nucleotide_cyclase"/>
</dbReference>
<dbReference type="InterPro" id="IPR050469">
    <property type="entry name" value="Diguanylate_Cyclase"/>
</dbReference>
<feature type="domain" description="GGDEF" evidence="5">
    <location>
        <begin position="321"/>
        <end position="467"/>
    </location>
</feature>
<evidence type="ECO:0000313" key="6">
    <source>
        <dbReference type="EMBL" id="AVW90429.1"/>
    </source>
</evidence>
<dbReference type="FunFam" id="3.30.70.270:FF:000001">
    <property type="entry name" value="Diguanylate cyclase domain protein"/>
    <property type="match status" value="1"/>
</dbReference>
<dbReference type="Gene3D" id="3.40.50.2300">
    <property type="match status" value="1"/>
</dbReference>
<dbReference type="Pfam" id="PF00990">
    <property type="entry name" value="GGDEF"/>
    <property type="match status" value="1"/>
</dbReference>
<dbReference type="PANTHER" id="PTHR45138">
    <property type="entry name" value="REGULATORY COMPONENTS OF SENSORY TRANSDUCTION SYSTEM"/>
    <property type="match status" value="1"/>
</dbReference>
<dbReference type="SUPFAM" id="SSF55073">
    <property type="entry name" value="Nucleotide cyclase"/>
    <property type="match status" value="1"/>
</dbReference>
<protein>
    <recommendedName>
        <fullName evidence="1">diguanylate cyclase</fullName>
        <ecNumber evidence="1">2.7.7.65</ecNumber>
    </recommendedName>
</protein>
<accession>A0A2R4M001</accession>
<dbReference type="PROSITE" id="PS50110">
    <property type="entry name" value="RESPONSE_REGULATORY"/>
    <property type="match status" value="2"/>
</dbReference>
<dbReference type="Pfam" id="PF00072">
    <property type="entry name" value="Response_reg"/>
    <property type="match status" value="1"/>
</dbReference>
<evidence type="ECO:0000256" key="1">
    <source>
        <dbReference type="ARBA" id="ARBA00012528"/>
    </source>
</evidence>
<dbReference type="InterPro" id="IPR001789">
    <property type="entry name" value="Sig_transdc_resp-reg_receiver"/>
</dbReference>
<name>A0A2R4M001_9RHOB</name>
<dbReference type="CDD" id="cd01949">
    <property type="entry name" value="GGDEF"/>
    <property type="match status" value="1"/>
</dbReference>
<dbReference type="SMART" id="SM00267">
    <property type="entry name" value="GGDEF"/>
    <property type="match status" value="1"/>
</dbReference>
<feature type="modified residue" description="4-aspartylphosphate" evidence="3">
    <location>
        <position position="53"/>
    </location>
</feature>
<dbReference type="GO" id="GO:0005886">
    <property type="term" value="C:plasma membrane"/>
    <property type="evidence" value="ECO:0007669"/>
    <property type="project" value="TreeGrafter"/>
</dbReference>
<evidence type="ECO:0000259" key="5">
    <source>
        <dbReference type="PROSITE" id="PS50887"/>
    </source>
</evidence>
<dbReference type="EC" id="2.7.7.65" evidence="1"/>
<organism evidence="6 7">
    <name type="scientific">Celeribacter baekdonensis</name>
    <dbReference type="NCBI Taxonomy" id="875171"/>
    <lineage>
        <taxon>Bacteria</taxon>
        <taxon>Pseudomonadati</taxon>
        <taxon>Pseudomonadota</taxon>
        <taxon>Alphaproteobacteria</taxon>
        <taxon>Rhodobacterales</taxon>
        <taxon>Roseobacteraceae</taxon>
        <taxon>Celeribacter</taxon>
    </lineage>
</organism>
<dbReference type="AlphaFoldDB" id="A0A2R4M001"/>
<dbReference type="GO" id="GO:0043709">
    <property type="term" value="P:cell adhesion involved in single-species biofilm formation"/>
    <property type="evidence" value="ECO:0007669"/>
    <property type="project" value="TreeGrafter"/>
</dbReference>
<dbReference type="InterPro" id="IPR043128">
    <property type="entry name" value="Rev_trsase/Diguanyl_cyclase"/>
</dbReference>
<dbReference type="PANTHER" id="PTHR45138:SF9">
    <property type="entry name" value="DIGUANYLATE CYCLASE DGCM-RELATED"/>
    <property type="match status" value="1"/>
</dbReference>
<dbReference type="Proteomes" id="UP000241447">
    <property type="component" value="Chromosome"/>
</dbReference>
<dbReference type="NCBIfam" id="TIGR00254">
    <property type="entry name" value="GGDEF"/>
    <property type="match status" value="1"/>
</dbReference>
<feature type="domain" description="Response regulatory" evidence="4">
    <location>
        <begin position="4"/>
        <end position="120"/>
    </location>
</feature>
<dbReference type="GO" id="GO:0052621">
    <property type="term" value="F:diguanylate cyclase activity"/>
    <property type="evidence" value="ECO:0007669"/>
    <property type="project" value="UniProtKB-EC"/>
</dbReference>
<dbReference type="OrthoDB" id="9812260at2"/>
<sequence>MAGRILIADNVPTNRIILKVKLASAFYDVSQASTGSDALGLARELRPNLIILDGNLGDMTGYDACAALKKDPLTAHIPVAIITPAHDTTARIAALKAGADEFLTKPLDELTLTARVRALMRASATSEELRRRNETAHTLGFSEPASHFETPGKITLIGATTEEAMTWRAGLRGMTSDEIVIERGDHVLEAIYNGNVSDLYVISAQFGGGAEGLRLISDLRARDATRTSGIVVVHGQQDRSEALMALDLGANDLITRGADPEEMALRLRTQMRRKKESDQLKQTLDEGLRLASIDSLTGLYNRRYALPHLEKIAKEAHEGGQHFALMLVDIDRFKLVNDTYGHAVGDEVLIEVAHRMRDNLRGMDLVARFGGEEFLVCMPMTTLMEARAAAERLRAAICARPVAMSSDGAPVTVSASIGLAMGGGMGGGMGGEMNAHAPNVSDLIAIADQALYGAKAEGRNQVTLGSYAA</sequence>
<dbReference type="InterPro" id="IPR011006">
    <property type="entry name" value="CheY-like_superfamily"/>
</dbReference>
<evidence type="ECO:0000259" key="4">
    <source>
        <dbReference type="PROSITE" id="PS50110"/>
    </source>
</evidence>
<reference evidence="6 7" key="1">
    <citation type="submission" date="2018-03" db="EMBL/GenBank/DDBJ databases">
        <title>The Complete Genome of Celeribacter baekdonensis strain LH4, a Thiosulfate-Oxidizing Alphaproteobacterium Isolated from Gulf of Mexico Continental Slope Sediments.</title>
        <authorList>
            <person name="Flood B.E."/>
            <person name="Bailey J.V."/>
            <person name="Leprich D."/>
        </authorList>
    </citation>
    <scope>NUCLEOTIDE SEQUENCE [LARGE SCALE GENOMIC DNA]</scope>
    <source>
        <strain evidence="6 7">LH4</strain>
    </source>
</reference>
<dbReference type="Gene3D" id="3.30.70.270">
    <property type="match status" value="1"/>
</dbReference>
<dbReference type="PROSITE" id="PS50887">
    <property type="entry name" value="GGDEF"/>
    <property type="match status" value="1"/>
</dbReference>
<comment type="catalytic activity">
    <reaction evidence="2">
        <text>2 GTP = 3',3'-c-di-GMP + 2 diphosphate</text>
        <dbReference type="Rhea" id="RHEA:24898"/>
        <dbReference type="ChEBI" id="CHEBI:33019"/>
        <dbReference type="ChEBI" id="CHEBI:37565"/>
        <dbReference type="ChEBI" id="CHEBI:58805"/>
        <dbReference type="EC" id="2.7.7.65"/>
    </reaction>
</comment>
<dbReference type="KEGG" id="cbak:DA792_04460"/>
<proteinExistence type="predicted"/>
<dbReference type="SMART" id="SM00448">
    <property type="entry name" value="REC"/>
    <property type="match status" value="1"/>
</dbReference>
<dbReference type="InterPro" id="IPR000160">
    <property type="entry name" value="GGDEF_dom"/>
</dbReference>
<keyword evidence="3" id="KW-0597">Phosphoprotein</keyword>
<dbReference type="RefSeq" id="WP_107718455.1">
    <property type="nucleotide sequence ID" value="NZ_CP028475.1"/>
</dbReference>
<dbReference type="GO" id="GO:1902201">
    <property type="term" value="P:negative regulation of bacterial-type flagellum-dependent cell motility"/>
    <property type="evidence" value="ECO:0007669"/>
    <property type="project" value="TreeGrafter"/>
</dbReference>
<evidence type="ECO:0000256" key="3">
    <source>
        <dbReference type="PROSITE-ProRule" id="PRU00169"/>
    </source>
</evidence>
<dbReference type="SUPFAM" id="SSF52172">
    <property type="entry name" value="CheY-like"/>
    <property type="match status" value="2"/>
</dbReference>
<feature type="domain" description="Response regulatory" evidence="4">
    <location>
        <begin position="153"/>
        <end position="271"/>
    </location>
</feature>
<dbReference type="EMBL" id="CP028475">
    <property type="protein sequence ID" value="AVW90429.1"/>
    <property type="molecule type" value="Genomic_DNA"/>
</dbReference>